<dbReference type="GO" id="GO:0004190">
    <property type="term" value="F:aspartic-type endopeptidase activity"/>
    <property type="evidence" value="ECO:0007669"/>
    <property type="project" value="InterPro"/>
</dbReference>
<dbReference type="InterPro" id="IPR036875">
    <property type="entry name" value="Znf_CCHC_sf"/>
</dbReference>
<dbReference type="SUPFAM" id="SSF57756">
    <property type="entry name" value="Retrovirus zinc finger-like domains"/>
    <property type="match status" value="1"/>
</dbReference>
<sequence>MEFDLNEFLESPSLATLTVSRIKKADWIDLATKYNVPYKSSYSKAEIKKSVVTKLILGKTLPPEAHRLIHDGEGDGALIALKKLEIEEAERQREEAARQREHELIQIEEAARQREHEVEVLNLKIEESQREKHGRGLKTLTDFGSSLKFLPKFDEEDVETFFMFERVATQLDWPVEQWSFFAQAAFEGKARLLYSSLSDENLDYPNVKRVILEAYDQVPETYRQKFRNYQKGERETYVEFVKEKERYFKAWLRASKIDGSYDKLYQLIILEEVLRRVPQTLRLYLREREVTDVNKAATLAENFRLTHGNAYSNSHYSNRQAAKGTKGASTIFWRTDGSRGGGGGAKPGGNGTVSNSQQSATGSTGRSDYKPPTNTKSSVVCAYCKSPDHHIRDCPKLKGKEKRPGHALATSTMSSTVPTSEPASCKPSTSQASSSFVMSVGQKETQDTNSAGCKPLSYSVDQFQPFRSRGMVSSSDSSLSHPIQILRDTGASHSLMLKGLVPDLDHCYLPQSVLIQGVGGCISVPLAKVYLDTDLAKDHNSPEASLSTPEDLSDIPIDSDTLKEAQIQDLELAPFFDKTVEDTDVMNFPICFYVKGGILMRKFRSHKFKNRLRTAIEHAMTNLKSAQCKMKEHFDLKSVTREFKPGDLVLAFLPIHKRPLQSRYHGPYVVEKKINEVNYVIKTPDRRKSERLIHINLLKAYYPRDNDIVSPVINLDLSNTSENNDQDHLFPSTEIKMQNSELFANPRSKFQHMTPQQEEDMECLLNEFPQLFGDVPLQCPLVKHDVVLVEGARPVKQSPYRTSPWKREALRKEVAFLLDHGLAERSTSEWASPCVLVDKPDGSFRMCTDYRQVNSLTRQDCYPLPRIDDLIDQLGGAKIISKIDLLRGYCQDSRMKITYPLSFTSFKWKKQPKHLKKKGGECWVELSTNNDDKEEEPILDLKCLYDLPEFPQLQLTVKCPPDDVEQCATINYCNTKSEATTVNNPTHCDDYIGRVVTPWNITPAHNTISIILKITEWRMQVYQHVGENQQSLVVSHCQVNLKVFEVRDGRRKPAVAEEGVSPTLSAPESRVVW</sequence>
<proteinExistence type="predicted"/>
<dbReference type="SUPFAM" id="SSF56672">
    <property type="entry name" value="DNA/RNA polymerases"/>
    <property type="match status" value="1"/>
</dbReference>
<keyword evidence="1" id="KW-0175">Coiled coil</keyword>
<dbReference type="InterPro" id="IPR001995">
    <property type="entry name" value="Peptidase_A2_cat"/>
</dbReference>
<dbReference type="Gene3D" id="3.10.10.10">
    <property type="entry name" value="HIV Type 1 Reverse Transcriptase, subunit A, domain 1"/>
    <property type="match status" value="1"/>
</dbReference>
<dbReference type="GO" id="GO:0071897">
    <property type="term" value="P:DNA biosynthetic process"/>
    <property type="evidence" value="ECO:0007669"/>
    <property type="project" value="UniProtKB-ARBA"/>
</dbReference>
<dbReference type="CDD" id="cd01647">
    <property type="entry name" value="RT_LTR"/>
    <property type="match status" value="1"/>
</dbReference>
<name>A0AAE1TZK6_9EUCA</name>
<dbReference type="Gene3D" id="4.10.60.10">
    <property type="entry name" value="Zinc finger, CCHC-type"/>
    <property type="match status" value="1"/>
</dbReference>
<feature type="domain" description="Peptidase A2" evidence="3">
    <location>
        <begin position="483"/>
        <end position="520"/>
    </location>
</feature>
<reference evidence="5" key="1">
    <citation type="submission" date="2023-11" db="EMBL/GenBank/DDBJ databases">
        <title>Genome assemblies of two species of porcelain crab, Petrolisthes cinctipes and Petrolisthes manimaculis (Anomura: Porcellanidae).</title>
        <authorList>
            <person name="Angst P."/>
        </authorList>
    </citation>
    <scope>NUCLEOTIDE SEQUENCE</scope>
    <source>
        <strain evidence="5">PB745_02</strain>
        <tissue evidence="5">Gill</tissue>
    </source>
</reference>
<dbReference type="InterPro" id="IPR043502">
    <property type="entry name" value="DNA/RNA_pol_sf"/>
</dbReference>
<keyword evidence="6" id="KW-1185">Reference proteome</keyword>
<evidence type="ECO:0000313" key="6">
    <source>
        <dbReference type="Proteomes" id="UP001292094"/>
    </source>
</evidence>
<feature type="region of interest" description="Disordered" evidence="2">
    <location>
        <begin position="392"/>
        <end position="431"/>
    </location>
</feature>
<gene>
    <name evidence="5" type="ORF">Pmani_023472</name>
</gene>
<dbReference type="Pfam" id="PF02023">
    <property type="entry name" value="SCAN"/>
    <property type="match status" value="1"/>
</dbReference>
<dbReference type="PROSITE" id="PS50804">
    <property type="entry name" value="SCAN_BOX"/>
    <property type="match status" value="1"/>
</dbReference>
<feature type="coiled-coil region" evidence="1">
    <location>
        <begin position="79"/>
        <end position="131"/>
    </location>
</feature>
<evidence type="ECO:0000259" key="3">
    <source>
        <dbReference type="PROSITE" id="PS50175"/>
    </source>
</evidence>
<dbReference type="GO" id="GO:0006508">
    <property type="term" value="P:proteolysis"/>
    <property type="evidence" value="ECO:0007669"/>
    <property type="project" value="InterPro"/>
</dbReference>
<dbReference type="InterPro" id="IPR038269">
    <property type="entry name" value="SCAN_sf"/>
</dbReference>
<feature type="compositionally biased region" description="Polar residues" evidence="2">
    <location>
        <begin position="352"/>
        <end position="375"/>
    </location>
</feature>
<dbReference type="EMBL" id="JAWZYT010002409">
    <property type="protein sequence ID" value="KAK4304593.1"/>
    <property type="molecule type" value="Genomic_DNA"/>
</dbReference>
<organism evidence="5 6">
    <name type="scientific">Petrolisthes manimaculis</name>
    <dbReference type="NCBI Taxonomy" id="1843537"/>
    <lineage>
        <taxon>Eukaryota</taxon>
        <taxon>Metazoa</taxon>
        <taxon>Ecdysozoa</taxon>
        <taxon>Arthropoda</taxon>
        <taxon>Crustacea</taxon>
        <taxon>Multicrustacea</taxon>
        <taxon>Malacostraca</taxon>
        <taxon>Eumalacostraca</taxon>
        <taxon>Eucarida</taxon>
        <taxon>Decapoda</taxon>
        <taxon>Pleocyemata</taxon>
        <taxon>Anomura</taxon>
        <taxon>Galatheoidea</taxon>
        <taxon>Porcellanidae</taxon>
        <taxon>Petrolisthes</taxon>
    </lineage>
</organism>
<dbReference type="PANTHER" id="PTHR46888:SF13">
    <property type="entry name" value="RIBONUCLEASE H"/>
    <property type="match status" value="1"/>
</dbReference>
<evidence type="ECO:0000256" key="2">
    <source>
        <dbReference type="SAM" id="MobiDB-lite"/>
    </source>
</evidence>
<feature type="compositionally biased region" description="Gly residues" evidence="2">
    <location>
        <begin position="338"/>
        <end position="351"/>
    </location>
</feature>
<dbReference type="SUPFAM" id="SSF47353">
    <property type="entry name" value="Retrovirus capsid dimerization domain-like"/>
    <property type="match status" value="1"/>
</dbReference>
<protein>
    <submittedName>
        <fullName evidence="5">Uncharacterized protein</fullName>
    </submittedName>
</protein>
<evidence type="ECO:0000313" key="5">
    <source>
        <dbReference type="EMBL" id="KAK4304593.1"/>
    </source>
</evidence>
<dbReference type="InterPro" id="IPR003309">
    <property type="entry name" value="SCAN_dom"/>
</dbReference>
<dbReference type="GO" id="GO:0003676">
    <property type="term" value="F:nucleic acid binding"/>
    <property type="evidence" value="ECO:0007669"/>
    <property type="project" value="InterPro"/>
</dbReference>
<dbReference type="Gene3D" id="1.10.4020.10">
    <property type="entry name" value="DNA breaking-rejoining enzymes"/>
    <property type="match status" value="1"/>
</dbReference>
<dbReference type="PROSITE" id="PS50175">
    <property type="entry name" value="ASP_PROT_RETROV"/>
    <property type="match status" value="1"/>
</dbReference>
<dbReference type="AlphaFoldDB" id="A0AAE1TZK6"/>
<dbReference type="GO" id="GO:0008270">
    <property type="term" value="F:zinc ion binding"/>
    <property type="evidence" value="ECO:0007669"/>
    <property type="project" value="InterPro"/>
</dbReference>
<accession>A0AAE1TZK6</accession>
<evidence type="ECO:0000259" key="4">
    <source>
        <dbReference type="PROSITE" id="PS50804"/>
    </source>
</evidence>
<dbReference type="InterPro" id="IPR054465">
    <property type="entry name" value="Integrase_p58-like_C"/>
</dbReference>
<feature type="region of interest" description="Disordered" evidence="2">
    <location>
        <begin position="331"/>
        <end position="375"/>
    </location>
</feature>
<dbReference type="Proteomes" id="UP001292094">
    <property type="component" value="Unassembled WGS sequence"/>
</dbReference>
<evidence type="ECO:0000256" key="1">
    <source>
        <dbReference type="SAM" id="Coils"/>
    </source>
</evidence>
<feature type="compositionally biased region" description="Basic and acidic residues" evidence="2">
    <location>
        <begin position="392"/>
        <end position="404"/>
    </location>
</feature>
<comment type="caution">
    <text evidence="5">The sequence shown here is derived from an EMBL/GenBank/DDBJ whole genome shotgun (WGS) entry which is preliminary data.</text>
</comment>
<dbReference type="PANTHER" id="PTHR46888">
    <property type="entry name" value="ZINC KNUCKLE DOMAINCONTAINING PROTEIN-RELATED"/>
    <property type="match status" value="1"/>
</dbReference>
<feature type="domain" description="SCAN box" evidence="4">
    <location>
        <begin position="223"/>
        <end position="304"/>
    </location>
</feature>
<dbReference type="Pfam" id="PF22938">
    <property type="entry name" value="Integrase_p58_C"/>
    <property type="match status" value="1"/>
</dbReference>
<feature type="compositionally biased region" description="Polar residues" evidence="2">
    <location>
        <begin position="409"/>
        <end position="431"/>
    </location>
</feature>